<dbReference type="RefSeq" id="XP_004029815.1">
    <property type="nucleotide sequence ID" value="XM_004029767.1"/>
</dbReference>
<dbReference type="Pfam" id="PF00211">
    <property type="entry name" value="Guanylate_cyc"/>
    <property type="match status" value="1"/>
</dbReference>
<dbReference type="GO" id="GO:0035556">
    <property type="term" value="P:intracellular signal transduction"/>
    <property type="evidence" value="ECO:0007669"/>
    <property type="project" value="InterPro"/>
</dbReference>
<dbReference type="OrthoDB" id="60033at2759"/>
<name>G0R1S7_ICHMU</name>
<evidence type="ECO:0000256" key="1">
    <source>
        <dbReference type="SAM" id="Coils"/>
    </source>
</evidence>
<feature type="transmembrane region" description="Helical" evidence="2">
    <location>
        <begin position="265"/>
        <end position="285"/>
    </location>
</feature>
<sequence length="851" mass="98115">MQDIINSDNQIPKENIDIFQIDDQKSNCLLFQKILDNNYFQSIITILTLYALFGDDIRILAFGPNADIGFDIITLIGLIFFFIEFFFSVFAKQGYKFSFFFWLDLISIVSLILDIQLINIFLFSLQTTNAASLARAGRASRVGSRAGRVVRLVRLIRIVKLYKATQEKKEENQGESVLDQKKRKIKQKYLEFDQNKKNEQNQEKQSLQKNEKNQKIKNQQKLDQQIYIINQQLNKNSIIQVLQENNQNKESRVSKRLSDLITKRVIIIVLILLFTMPLFQADYFFDLPTVQDYGLSQIEMVCYKKESTHNDIKLTFEKTIEQMKKLETPIIYFTSPFQFIETFQDSVVNTLRDSEKSPFALSLDVEKYKQAHPNDLETYLHLKALDQDQLQFSTFLNQQDQTFFASALSLGRTVFVCIVLTFAALLFSKDANDLALRPIERMINKVNQIAKNPISAKEQDLIDASEDQYETSIIENAIIKIGTLLALGFGEAGSEIIGSNMANLGDINPMIAGKKKCAIYGFCDIRNFTDATEVLQEDVMIFVNNIGEVVHQMVDRYLGAANKNIGDAFLLVWKLPQNKYSISKDNQISFKDTELINMYSDFSLISFMKIHAKLNREPKLLAYRQDKRLSQRMKDYKIKIGFGLHIGWSIEGAIGSEFKIDASYLSPNVGMASRLEGATKNYGVSILISSQLYDQISASLQKLLRQVDFVTIKGWAKPIGFYTIDMNIKDIPQSKGLDSNLSEQEKKKIDKSKKQTVLEFVKQRCFHAETYIRKNKDLRLLLRDFNMDFLKKYNQAFKLYIQGDWKQSKQIFDEILKTNESDGPTKATLEFMEKNNFVIPEGWEGHKPYID</sequence>
<feature type="coiled-coil region" evidence="1">
    <location>
        <begin position="182"/>
        <end position="217"/>
    </location>
</feature>
<dbReference type="InParanoid" id="G0R1S7"/>
<dbReference type="EMBL" id="GL984229">
    <property type="protein sequence ID" value="EGR28579.1"/>
    <property type="molecule type" value="Genomic_DNA"/>
</dbReference>
<evidence type="ECO:0000313" key="4">
    <source>
        <dbReference type="EMBL" id="EGR28579.1"/>
    </source>
</evidence>
<dbReference type="GO" id="GO:0009190">
    <property type="term" value="P:cyclic nucleotide biosynthetic process"/>
    <property type="evidence" value="ECO:0007669"/>
    <property type="project" value="InterPro"/>
</dbReference>
<keyword evidence="5" id="KW-1185">Reference proteome</keyword>
<dbReference type="eggNOG" id="ENOG502QQYF">
    <property type="taxonomic scope" value="Eukaryota"/>
</dbReference>
<keyword evidence="2" id="KW-0472">Membrane</keyword>
<evidence type="ECO:0000256" key="2">
    <source>
        <dbReference type="SAM" id="Phobius"/>
    </source>
</evidence>
<evidence type="ECO:0000313" key="5">
    <source>
        <dbReference type="Proteomes" id="UP000008983"/>
    </source>
</evidence>
<dbReference type="PROSITE" id="PS50125">
    <property type="entry name" value="GUANYLATE_CYCLASE_2"/>
    <property type="match status" value="1"/>
</dbReference>
<dbReference type="InterPro" id="IPR001054">
    <property type="entry name" value="A/G_cyclase"/>
</dbReference>
<organism evidence="4 5">
    <name type="scientific">Ichthyophthirius multifiliis</name>
    <name type="common">White spot disease agent</name>
    <name type="synonym">Ich</name>
    <dbReference type="NCBI Taxonomy" id="5932"/>
    <lineage>
        <taxon>Eukaryota</taxon>
        <taxon>Sar</taxon>
        <taxon>Alveolata</taxon>
        <taxon>Ciliophora</taxon>
        <taxon>Intramacronucleata</taxon>
        <taxon>Oligohymenophorea</taxon>
        <taxon>Hymenostomatida</taxon>
        <taxon>Ophryoglenina</taxon>
        <taxon>Ichthyophthirius</taxon>
    </lineage>
</organism>
<evidence type="ECO:0000259" key="3">
    <source>
        <dbReference type="PROSITE" id="PS50125"/>
    </source>
</evidence>
<keyword evidence="1" id="KW-0175">Coiled coil</keyword>
<feature type="transmembrane region" description="Helical" evidence="2">
    <location>
        <begin position="39"/>
        <end position="61"/>
    </location>
</feature>
<protein>
    <recommendedName>
        <fullName evidence="3">Guanylate cyclase domain-containing protein</fullName>
    </recommendedName>
</protein>
<dbReference type="SUPFAM" id="SSF55073">
    <property type="entry name" value="Nucleotide cyclase"/>
    <property type="match status" value="1"/>
</dbReference>
<dbReference type="GeneID" id="14904669"/>
<keyword evidence="2" id="KW-0812">Transmembrane</keyword>
<proteinExistence type="predicted"/>
<feature type="transmembrane region" description="Helical" evidence="2">
    <location>
        <begin position="68"/>
        <end position="87"/>
    </location>
</feature>
<accession>G0R1S7</accession>
<keyword evidence="2" id="KW-1133">Transmembrane helix</keyword>
<reference evidence="4 5" key="1">
    <citation type="submission" date="2011-07" db="EMBL/GenBank/DDBJ databases">
        <authorList>
            <person name="Coyne R."/>
            <person name="Brami D."/>
            <person name="Johnson J."/>
            <person name="Hostetler J."/>
            <person name="Hannick L."/>
            <person name="Clark T."/>
            <person name="Cassidy-Hanley D."/>
            <person name="Inman J."/>
        </authorList>
    </citation>
    <scope>NUCLEOTIDE SEQUENCE [LARGE SCALE GENOMIC DNA]</scope>
    <source>
        <strain evidence="4 5">G5</strain>
    </source>
</reference>
<dbReference type="OMA" id="DWKGYRY"/>
<dbReference type="FunCoup" id="G0R1S7">
    <property type="interactions" value="10"/>
</dbReference>
<gene>
    <name evidence="4" type="ORF">IMG5_172520</name>
</gene>
<dbReference type="CDD" id="cd07302">
    <property type="entry name" value="CHD"/>
    <property type="match status" value="1"/>
</dbReference>
<dbReference type="PANTHER" id="PTHR43336">
    <property type="entry name" value="OXYGEN SENSOR HISTIDINE KINASE RESPONSE REGULATOR DEVS/DOSS"/>
    <property type="match status" value="1"/>
</dbReference>
<dbReference type="AlphaFoldDB" id="G0R1S7"/>
<dbReference type="Proteomes" id="UP000008983">
    <property type="component" value="Unassembled WGS sequence"/>
</dbReference>
<feature type="transmembrane region" description="Helical" evidence="2">
    <location>
        <begin position="99"/>
        <end position="125"/>
    </location>
</feature>
<dbReference type="Gene3D" id="1.10.287.70">
    <property type="match status" value="1"/>
</dbReference>
<dbReference type="InterPro" id="IPR029787">
    <property type="entry name" value="Nucleotide_cyclase"/>
</dbReference>
<dbReference type="Gene3D" id="3.30.70.1230">
    <property type="entry name" value="Nucleotide cyclase"/>
    <property type="match status" value="1"/>
</dbReference>
<dbReference type="PANTHER" id="PTHR43336:SF3">
    <property type="entry name" value="GUANYLATE CYCLASE DOMAIN-CONTAINING PROTEIN"/>
    <property type="match status" value="1"/>
</dbReference>
<feature type="domain" description="Guanylate cyclase" evidence="3">
    <location>
        <begin position="519"/>
        <end position="676"/>
    </location>
</feature>